<keyword evidence="3" id="KW-1185">Reference proteome</keyword>
<comment type="caution">
    <text evidence="2">The sequence shown here is derived from an EMBL/GenBank/DDBJ whole genome shotgun (WGS) entry which is preliminary data.</text>
</comment>
<dbReference type="EMBL" id="VXIV02000096">
    <property type="protein sequence ID" value="KAF6040859.1"/>
    <property type="molecule type" value="Genomic_DNA"/>
</dbReference>
<reference evidence="2" key="1">
    <citation type="submission" date="2020-06" db="EMBL/GenBank/DDBJ databases">
        <title>Draft genome of Bugula neritina, a colonial animal packing powerful symbionts and potential medicines.</title>
        <authorList>
            <person name="Rayko M."/>
        </authorList>
    </citation>
    <scope>NUCLEOTIDE SEQUENCE [LARGE SCALE GENOMIC DNA]</scope>
    <source>
        <strain evidence="2">Kwan_BN1</strain>
    </source>
</reference>
<dbReference type="AlphaFoldDB" id="A0A7J7KRU3"/>
<feature type="compositionally biased region" description="Polar residues" evidence="1">
    <location>
        <begin position="57"/>
        <end position="69"/>
    </location>
</feature>
<name>A0A7J7KRU3_BUGNE</name>
<feature type="region of interest" description="Disordered" evidence="1">
    <location>
        <begin position="287"/>
        <end position="333"/>
    </location>
</feature>
<evidence type="ECO:0000313" key="2">
    <source>
        <dbReference type="EMBL" id="KAF6040859.1"/>
    </source>
</evidence>
<feature type="compositionally biased region" description="Basic and acidic residues" evidence="1">
    <location>
        <begin position="24"/>
        <end position="34"/>
    </location>
</feature>
<feature type="region of interest" description="Disordered" evidence="1">
    <location>
        <begin position="350"/>
        <end position="371"/>
    </location>
</feature>
<feature type="compositionally biased region" description="Polar residues" evidence="1">
    <location>
        <begin position="354"/>
        <end position="371"/>
    </location>
</feature>
<accession>A0A7J7KRU3</accession>
<evidence type="ECO:0000256" key="1">
    <source>
        <dbReference type="SAM" id="MobiDB-lite"/>
    </source>
</evidence>
<dbReference type="Proteomes" id="UP000593567">
    <property type="component" value="Unassembled WGS sequence"/>
</dbReference>
<feature type="compositionally biased region" description="Polar residues" evidence="1">
    <location>
        <begin position="251"/>
        <end position="260"/>
    </location>
</feature>
<feature type="compositionally biased region" description="Polar residues" evidence="1">
    <location>
        <begin position="94"/>
        <end position="110"/>
    </location>
</feature>
<proteinExistence type="predicted"/>
<feature type="region of interest" description="Disordered" evidence="1">
    <location>
        <begin position="1"/>
        <end position="171"/>
    </location>
</feature>
<organism evidence="2 3">
    <name type="scientific">Bugula neritina</name>
    <name type="common">Brown bryozoan</name>
    <name type="synonym">Sertularia neritina</name>
    <dbReference type="NCBI Taxonomy" id="10212"/>
    <lineage>
        <taxon>Eukaryota</taxon>
        <taxon>Metazoa</taxon>
        <taxon>Spiralia</taxon>
        <taxon>Lophotrochozoa</taxon>
        <taxon>Bryozoa</taxon>
        <taxon>Gymnolaemata</taxon>
        <taxon>Cheilostomatida</taxon>
        <taxon>Flustrina</taxon>
        <taxon>Buguloidea</taxon>
        <taxon>Bugulidae</taxon>
        <taxon>Bugula</taxon>
    </lineage>
</organism>
<feature type="region of interest" description="Disordered" evidence="1">
    <location>
        <begin position="225"/>
        <end position="267"/>
    </location>
</feature>
<protein>
    <submittedName>
        <fullName evidence="2">Uncharacterized protein</fullName>
    </submittedName>
</protein>
<sequence>MPLNCFGKKKGKKKFREPPPSVNELDKRAVRDSTGEWDYTYIPEPVGQTTGPPPLPSRQNVDASNSDIQSNNNSPKSPRPPLSDRKQSDGSVKVTGNSFMGGRQLSSKILSTPVPIGNKANATSVKPKPEIVLEREDSEDYLDPCGTESMASPPPMAAPNSPKTKKSPKLVVSLSEDKKNDILSDYFQPHSLSSLNVVVPPTTDPGLPQHDYSNVSEIEQINSVHSAANGKADTGGYVKSPRRPRPMPRQTLGSERSGVSESDDTEFAYENVTEVLQGMSDVATSEAHGKYNTCTPKPHPRSKPSLDKTSSLDLPRALPNPEPSTNGGVRMSPLQQRALKKDGYVYDADYVKPDSNSGDSQENISTAPYNGSGTLPSKGSLDLLATVPKAGVAQPGLLVNSHKSYMPMDQSPLSQGECHMTKVPYPKVSEDLMFGVGNKLYPFMLTILWHLRLFDISCTSNIRFSDCSKMVTPVELLLTCICILKALALPGYDYSY</sequence>
<gene>
    <name evidence="2" type="ORF">EB796_000842</name>
</gene>
<evidence type="ECO:0000313" key="3">
    <source>
        <dbReference type="Proteomes" id="UP000593567"/>
    </source>
</evidence>